<evidence type="ECO:0000256" key="5">
    <source>
        <dbReference type="ARBA" id="ARBA00022856"/>
    </source>
</evidence>
<comment type="subcellular location">
    <subcellularLocation>
        <location evidence="1">Cell membrane</location>
        <topology evidence="1">Multi-pass membrane protein</topology>
    </subcellularLocation>
</comment>
<comment type="caution">
    <text evidence="9">The sequence shown here is derived from an EMBL/GenBank/DDBJ whole genome shotgun (WGS) entry which is preliminary data.</text>
</comment>
<evidence type="ECO:0000256" key="1">
    <source>
        <dbReference type="ARBA" id="ARBA00004651"/>
    </source>
</evidence>
<dbReference type="InterPro" id="IPR005279">
    <property type="entry name" value="Dipep/tripep_permease"/>
</dbReference>
<dbReference type="Proteomes" id="UP000620139">
    <property type="component" value="Unassembled WGS sequence"/>
</dbReference>
<feature type="transmembrane region" description="Helical" evidence="8">
    <location>
        <begin position="140"/>
        <end position="159"/>
    </location>
</feature>
<feature type="transmembrane region" description="Helical" evidence="8">
    <location>
        <begin position="12"/>
        <end position="32"/>
    </location>
</feature>
<evidence type="ECO:0000256" key="3">
    <source>
        <dbReference type="ARBA" id="ARBA00022475"/>
    </source>
</evidence>
<feature type="transmembrane region" description="Helical" evidence="8">
    <location>
        <begin position="353"/>
        <end position="371"/>
    </location>
</feature>
<evidence type="ECO:0000256" key="6">
    <source>
        <dbReference type="ARBA" id="ARBA00022989"/>
    </source>
</evidence>
<keyword evidence="3" id="KW-1003">Cell membrane</keyword>
<proteinExistence type="predicted"/>
<keyword evidence="5" id="KW-0571">Peptide transport</keyword>
<feature type="transmembrane region" description="Helical" evidence="8">
    <location>
        <begin position="451"/>
        <end position="473"/>
    </location>
</feature>
<feature type="transmembrane region" description="Helical" evidence="8">
    <location>
        <begin position="171"/>
        <end position="189"/>
    </location>
</feature>
<feature type="transmembrane region" description="Helical" evidence="8">
    <location>
        <begin position="313"/>
        <end position="333"/>
    </location>
</feature>
<keyword evidence="2" id="KW-0813">Transport</keyword>
<keyword evidence="6 8" id="KW-1133">Transmembrane helix</keyword>
<accession>A0A931NC11</accession>
<dbReference type="PANTHER" id="PTHR23517:SF15">
    <property type="entry name" value="PROTON-DEPENDENT OLIGOPEPTIDE FAMILY TRANSPORT PROTEIN"/>
    <property type="match status" value="1"/>
</dbReference>
<dbReference type="EMBL" id="JAEDAL010000010">
    <property type="protein sequence ID" value="MBH9554178.1"/>
    <property type="molecule type" value="Genomic_DNA"/>
</dbReference>
<gene>
    <name evidence="9" type="ORF">I7X43_15140</name>
</gene>
<reference evidence="9" key="1">
    <citation type="submission" date="2020-12" db="EMBL/GenBank/DDBJ databases">
        <title>The genome sequence of Inhella sp. 4Y17.</title>
        <authorList>
            <person name="Liu Y."/>
        </authorList>
    </citation>
    <scope>NUCLEOTIDE SEQUENCE</scope>
    <source>
        <strain evidence="9">4Y10</strain>
    </source>
</reference>
<dbReference type="InterPro" id="IPR000109">
    <property type="entry name" value="POT_fam"/>
</dbReference>
<feature type="transmembrane region" description="Helical" evidence="8">
    <location>
        <begin position="81"/>
        <end position="99"/>
    </location>
</feature>
<feature type="transmembrane region" description="Helical" evidence="8">
    <location>
        <begin position="413"/>
        <end position="431"/>
    </location>
</feature>
<evidence type="ECO:0000313" key="9">
    <source>
        <dbReference type="EMBL" id="MBH9554178.1"/>
    </source>
</evidence>
<sequence length="487" mass="52443">MQSLKTSLARIPAGSGVLFFVQMFSTLGYAVLQSSLVLYVTQRLGFNNEQAALMMGLFGAFNYGLHLFGGYLGGRFLSNRNLFIGGMVLQVFGCAAIAGGSLDGLYLGLALFLTGSGLNVTCLNMMLTQRFEPEDPRREGAFLWNYAGMNLGFFIGYAVAGHYQLDQRYSALFWFATVGNAVAILFTLAYWNRLADLRTPLLQAGRRAFWGRFAVGVAILVGLVPVLDGLLRHPADTALGMKAFCALVALGLIGLTWRHPVVAERQRMQAFLALTLGSLVFWSLYQMAPSGLQLFAVGNVRLEVLGMTIAPQWVQNINTVVIVIGGPLLAGWFTRLRGCGWPVDVPQQFAASLLLMGLGFLALPLGIQLAAPDGRVAFEWLALSYGLQSVGELLISPIGYAMVGRLAPPQHQGLMMGSWMLVSGLASLFAGDFSGWVAQPVDGSPLTSNPAYSTLFTQLGVGSLVTGAVLLALRPWLRRLIGGAERA</sequence>
<dbReference type="Gene3D" id="1.20.1250.20">
    <property type="entry name" value="MFS general substrate transporter like domains"/>
    <property type="match status" value="1"/>
</dbReference>
<keyword evidence="7 8" id="KW-0472">Membrane</keyword>
<feature type="transmembrane region" description="Helical" evidence="8">
    <location>
        <begin position="377"/>
        <end position="401"/>
    </location>
</feature>
<keyword evidence="5" id="KW-0653">Protein transport</keyword>
<dbReference type="NCBIfam" id="TIGR00924">
    <property type="entry name" value="yjdL_sub1_fam"/>
    <property type="match status" value="1"/>
</dbReference>
<organism evidence="9 10">
    <name type="scientific">Inhella gelatinilytica</name>
    <dbReference type="NCBI Taxonomy" id="2795030"/>
    <lineage>
        <taxon>Bacteria</taxon>
        <taxon>Pseudomonadati</taxon>
        <taxon>Pseudomonadota</taxon>
        <taxon>Betaproteobacteria</taxon>
        <taxon>Burkholderiales</taxon>
        <taxon>Sphaerotilaceae</taxon>
        <taxon>Inhella</taxon>
    </lineage>
</organism>
<keyword evidence="4 8" id="KW-0812">Transmembrane</keyword>
<dbReference type="RefSeq" id="WP_198101794.1">
    <property type="nucleotide sequence ID" value="NZ_JAEDAL010000010.1"/>
</dbReference>
<protein>
    <submittedName>
        <fullName evidence="9">MFS transporter</fullName>
    </submittedName>
</protein>
<dbReference type="GO" id="GO:1904680">
    <property type="term" value="F:peptide transmembrane transporter activity"/>
    <property type="evidence" value="ECO:0007669"/>
    <property type="project" value="InterPro"/>
</dbReference>
<feature type="transmembrane region" description="Helical" evidence="8">
    <location>
        <begin position="209"/>
        <end position="227"/>
    </location>
</feature>
<evidence type="ECO:0000256" key="7">
    <source>
        <dbReference type="ARBA" id="ARBA00023136"/>
    </source>
</evidence>
<dbReference type="PANTHER" id="PTHR23517">
    <property type="entry name" value="RESISTANCE PROTEIN MDTM, PUTATIVE-RELATED-RELATED"/>
    <property type="match status" value="1"/>
</dbReference>
<dbReference type="Pfam" id="PF00854">
    <property type="entry name" value="PTR2"/>
    <property type="match status" value="1"/>
</dbReference>
<feature type="transmembrane region" description="Helical" evidence="8">
    <location>
        <begin position="270"/>
        <end position="288"/>
    </location>
</feature>
<name>A0A931NC11_9BURK</name>
<dbReference type="InterPro" id="IPR036259">
    <property type="entry name" value="MFS_trans_sf"/>
</dbReference>
<evidence type="ECO:0000313" key="10">
    <source>
        <dbReference type="Proteomes" id="UP000620139"/>
    </source>
</evidence>
<feature type="transmembrane region" description="Helical" evidence="8">
    <location>
        <begin position="239"/>
        <end position="258"/>
    </location>
</feature>
<evidence type="ECO:0000256" key="2">
    <source>
        <dbReference type="ARBA" id="ARBA00022448"/>
    </source>
</evidence>
<evidence type="ECO:0000256" key="8">
    <source>
        <dbReference type="SAM" id="Phobius"/>
    </source>
</evidence>
<dbReference type="GO" id="GO:0005886">
    <property type="term" value="C:plasma membrane"/>
    <property type="evidence" value="ECO:0007669"/>
    <property type="project" value="UniProtKB-SubCell"/>
</dbReference>
<dbReference type="AlphaFoldDB" id="A0A931NC11"/>
<dbReference type="InterPro" id="IPR050171">
    <property type="entry name" value="MFS_Transporters"/>
</dbReference>
<dbReference type="SUPFAM" id="SSF103473">
    <property type="entry name" value="MFS general substrate transporter"/>
    <property type="match status" value="1"/>
</dbReference>
<evidence type="ECO:0000256" key="4">
    <source>
        <dbReference type="ARBA" id="ARBA00022692"/>
    </source>
</evidence>
<feature type="transmembrane region" description="Helical" evidence="8">
    <location>
        <begin position="105"/>
        <end position="128"/>
    </location>
</feature>
<dbReference type="GO" id="GO:0015833">
    <property type="term" value="P:peptide transport"/>
    <property type="evidence" value="ECO:0007669"/>
    <property type="project" value="UniProtKB-KW"/>
</dbReference>
<feature type="transmembrane region" description="Helical" evidence="8">
    <location>
        <begin position="52"/>
        <end position="74"/>
    </location>
</feature>
<keyword evidence="10" id="KW-1185">Reference proteome</keyword>